<dbReference type="Pfam" id="PF01419">
    <property type="entry name" value="Jacalin"/>
    <property type="match status" value="1"/>
</dbReference>
<dbReference type="Gramene" id="OE9A016680T1">
    <property type="protein sequence ID" value="OE9A016680C1"/>
    <property type="gene ID" value="OE9A016680"/>
</dbReference>
<dbReference type="GO" id="GO:0030246">
    <property type="term" value="F:carbohydrate binding"/>
    <property type="evidence" value="ECO:0007669"/>
    <property type="project" value="UniProtKB-KW"/>
</dbReference>
<protein>
    <recommendedName>
        <fullName evidence="3">Jacalin-type lectin domain-containing protein</fullName>
    </recommendedName>
</protein>
<keyword evidence="5" id="KW-1185">Reference proteome</keyword>
<dbReference type="PROSITE" id="PS51752">
    <property type="entry name" value="JACALIN_LECTIN"/>
    <property type="match status" value="1"/>
</dbReference>
<dbReference type="InterPro" id="IPR001229">
    <property type="entry name" value="Jacalin-like_lectin_dom"/>
</dbReference>
<reference evidence="4 5" key="1">
    <citation type="submission" date="2019-12" db="EMBL/GenBank/DDBJ databases">
        <authorList>
            <person name="Alioto T."/>
            <person name="Alioto T."/>
            <person name="Gomez Garrido J."/>
        </authorList>
    </citation>
    <scope>NUCLEOTIDE SEQUENCE [LARGE SCALE GENOMIC DNA]</scope>
</reference>
<keyword evidence="2" id="KW-0430">Lectin</keyword>
<dbReference type="EMBL" id="CACTIH010004064">
    <property type="protein sequence ID" value="CAA2989157.1"/>
    <property type="molecule type" value="Genomic_DNA"/>
</dbReference>
<dbReference type="OrthoDB" id="581739at2759"/>
<comment type="similarity">
    <text evidence="1">Belongs to the jacalin lectin family.</text>
</comment>
<sequence length="178" mass="20354">MIRIPKMIKIGPVGSQYGDEWDERGKSEIVHIFISHDDKINSIQFQYYENGTLALSDSYGRTTGYKFDDVKLDHPREYITWVSGYKSSNSGHLISITFGTNYETYGPFGRFTAHDKEFAFKLGDDRQFGGFHGTADDNCVRSIGVYLKPMTILDSVLERTKSLNLTQPPARCEIRKFM</sequence>
<accession>A0A8S0SBG9</accession>
<dbReference type="Gene3D" id="2.100.10.30">
    <property type="entry name" value="Jacalin-like lectin domain"/>
    <property type="match status" value="1"/>
</dbReference>
<dbReference type="Proteomes" id="UP000594638">
    <property type="component" value="Unassembled WGS sequence"/>
</dbReference>
<evidence type="ECO:0000256" key="1">
    <source>
        <dbReference type="ARBA" id="ARBA00006568"/>
    </source>
</evidence>
<comment type="caution">
    <text evidence="4">The sequence shown here is derived from an EMBL/GenBank/DDBJ whole genome shotgun (WGS) entry which is preliminary data.</text>
</comment>
<dbReference type="AlphaFoldDB" id="A0A8S0SBG9"/>
<evidence type="ECO:0000313" key="4">
    <source>
        <dbReference type="EMBL" id="CAA2989157.1"/>
    </source>
</evidence>
<gene>
    <name evidence="4" type="ORF">OLEA9_A016680</name>
</gene>
<proteinExistence type="inferred from homology"/>
<name>A0A8S0SBG9_OLEEU</name>
<feature type="domain" description="Jacalin-type lectin" evidence="3">
    <location>
        <begin position="7"/>
        <end position="149"/>
    </location>
</feature>
<dbReference type="SUPFAM" id="SSF51101">
    <property type="entry name" value="Mannose-binding lectins"/>
    <property type="match status" value="1"/>
</dbReference>
<dbReference type="SMART" id="SM00915">
    <property type="entry name" value="Jacalin"/>
    <property type="match status" value="1"/>
</dbReference>
<evidence type="ECO:0000259" key="3">
    <source>
        <dbReference type="PROSITE" id="PS51752"/>
    </source>
</evidence>
<dbReference type="InterPro" id="IPR036404">
    <property type="entry name" value="Jacalin-like_lectin_dom_sf"/>
</dbReference>
<dbReference type="PANTHER" id="PTHR47293">
    <property type="entry name" value="JACALIN-RELATED LECTIN 3"/>
    <property type="match status" value="1"/>
</dbReference>
<evidence type="ECO:0000256" key="2">
    <source>
        <dbReference type="ARBA" id="ARBA00022734"/>
    </source>
</evidence>
<organism evidence="4 5">
    <name type="scientific">Olea europaea subsp. europaea</name>
    <dbReference type="NCBI Taxonomy" id="158383"/>
    <lineage>
        <taxon>Eukaryota</taxon>
        <taxon>Viridiplantae</taxon>
        <taxon>Streptophyta</taxon>
        <taxon>Embryophyta</taxon>
        <taxon>Tracheophyta</taxon>
        <taxon>Spermatophyta</taxon>
        <taxon>Magnoliopsida</taxon>
        <taxon>eudicotyledons</taxon>
        <taxon>Gunneridae</taxon>
        <taxon>Pentapetalae</taxon>
        <taxon>asterids</taxon>
        <taxon>lamiids</taxon>
        <taxon>Lamiales</taxon>
        <taxon>Oleaceae</taxon>
        <taxon>Oleeae</taxon>
        <taxon>Olea</taxon>
    </lineage>
</organism>
<evidence type="ECO:0000313" key="5">
    <source>
        <dbReference type="Proteomes" id="UP000594638"/>
    </source>
</evidence>
<dbReference type="PANTHER" id="PTHR47293:SF70">
    <property type="entry name" value="JACALIN-RELATED LECTIN 24-RELATED"/>
    <property type="match status" value="1"/>
</dbReference>